<evidence type="ECO:0000256" key="10">
    <source>
        <dbReference type="PIRNR" id="PIRNR006268"/>
    </source>
</evidence>
<dbReference type="EMBL" id="CP002696">
    <property type="protein sequence ID" value="AEE15706.1"/>
    <property type="molecule type" value="Genomic_DNA"/>
</dbReference>
<dbReference type="PIRSF" id="PIRSF006268">
    <property type="entry name" value="ApbE"/>
    <property type="match status" value="1"/>
</dbReference>
<feature type="binding site" evidence="11">
    <location>
        <position position="284"/>
    </location>
    <ligand>
        <name>Mg(2+)</name>
        <dbReference type="ChEBI" id="CHEBI:18420"/>
    </ligand>
</feature>
<evidence type="ECO:0000313" key="12">
    <source>
        <dbReference type="EMBL" id="AEE15706.1"/>
    </source>
</evidence>
<reference evidence="13" key="1">
    <citation type="submission" date="2011-04" db="EMBL/GenBank/DDBJ databases">
        <title>The complete genome of Treponema brennaborense DSM 12168.</title>
        <authorList>
            <person name="Lucas S."/>
            <person name="Han J."/>
            <person name="Lapidus A."/>
            <person name="Bruce D."/>
            <person name="Goodwin L."/>
            <person name="Pitluck S."/>
            <person name="Peters L."/>
            <person name="Kyrpides N."/>
            <person name="Mavromatis K."/>
            <person name="Ivanova N."/>
            <person name="Mikhailova N."/>
            <person name="Pagani I."/>
            <person name="Teshima H."/>
            <person name="Detter J.C."/>
            <person name="Tapia R."/>
            <person name="Han C."/>
            <person name="Land M."/>
            <person name="Hauser L."/>
            <person name="Markowitz V."/>
            <person name="Cheng J.-F."/>
            <person name="Hugenholtz P."/>
            <person name="Woyke T."/>
            <person name="Wu D."/>
            <person name="Gronow S."/>
            <person name="Wellnitz S."/>
            <person name="Brambilla E."/>
            <person name="Klenk H.-P."/>
            <person name="Eisen J.A."/>
        </authorList>
    </citation>
    <scope>NUCLEOTIDE SEQUENCE [LARGE SCALE GENOMIC DNA]</scope>
    <source>
        <strain evidence="13">DSM 12168 / CIP 105900 / DD5/3</strain>
    </source>
</reference>
<evidence type="ECO:0000256" key="3">
    <source>
        <dbReference type="ARBA" id="ARBA00022630"/>
    </source>
</evidence>
<evidence type="ECO:0000256" key="7">
    <source>
        <dbReference type="ARBA" id="ARBA00022842"/>
    </source>
</evidence>
<keyword evidence="5 10" id="KW-0479">Metal-binding</keyword>
<evidence type="ECO:0000256" key="5">
    <source>
        <dbReference type="ARBA" id="ARBA00022723"/>
    </source>
</evidence>
<keyword evidence="12" id="KW-0449">Lipoprotein</keyword>
<dbReference type="Pfam" id="PF02424">
    <property type="entry name" value="ApbE"/>
    <property type="match status" value="1"/>
</dbReference>
<keyword evidence="13" id="KW-1185">Reference proteome</keyword>
<evidence type="ECO:0000256" key="1">
    <source>
        <dbReference type="ARBA" id="ARBA00011955"/>
    </source>
</evidence>
<dbReference type="eggNOG" id="COG1477">
    <property type="taxonomic scope" value="Bacteria"/>
</dbReference>
<comment type="similarity">
    <text evidence="10">Belongs to the ApbE family.</text>
</comment>
<evidence type="ECO:0000256" key="6">
    <source>
        <dbReference type="ARBA" id="ARBA00022827"/>
    </source>
</evidence>
<gene>
    <name evidence="12" type="ordered locus">Trebr_0257</name>
</gene>
<dbReference type="SUPFAM" id="SSF143631">
    <property type="entry name" value="ApbE-like"/>
    <property type="match status" value="1"/>
</dbReference>
<comment type="catalytic activity">
    <reaction evidence="9 10">
        <text>L-threonyl-[protein] + FAD = FMN-L-threonyl-[protein] + AMP + H(+)</text>
        <dbReference type="Rhea" id="RHEA:36847"/>
        <dbReference type="Rhea" id="RHEA-COMP:11060"/>
        <dbReference type="Rhea" id="RHEA-COMP:11061"/>
        <dbReference type="ChEBI" id="CHEBI:15378"/>
        <dbReference type="ChEBI" id="CHEBI:30013"/>
        <dbReference type="ChEBI" id="CHEBI:57692"/>
        <dbReference type="ChEBI" id="CHEBI:74257"/>
        <dbReference type="ChEBI" id="CHEBI:456215"/>
        <dbReference type="EC" id="2.7.1.180"/>
    </reaction>
</comment>
<protein>
    <recommendedName>
        <fullName evidence="2 10">FAD:protein FMN transferase</fullName>
        <ecNumber evidence="1 10">2.7.1.180</ecNumber>
    </recommendedName>
    <alternativeName>
        <fullName evidence="8 10">Flavin transferase</fullName>
    </alternativeName>
</protein>
<dbReference type="RefSeq" id="WP_013757425.1">
    <property type="nucleotide sequence ID" value="NC_015500.1"/>
</dbReference>
<sequence length="340" mass="36824">MKKIISAVCCAAAISICFISCRKTPLPAKTEFRMGTVCTVNLYERGTDALYERMFSRLNEIEAVFSVNLPDSVVSNINRAAGLEPVPVSDEVLYVLEKALAIAEATGGMFDPSIGPLVSLWGIGSDSAHVPQPEEIAAAKKLVDYRLVRLDKTERTVFLAERGMQLDLGGIVKGYAADELASIAAENGVKRALFDLGGNVYAYGRKPDGTAWRVGVKNPLAPEGQPLIKLELENKSVVTSGVYERFFFQDGVRYHHILDIKSGYPMRNEVLSATVVSESSMLADALSTSVFLLGPESGLALLAAQGADGIIVTEDRAVYATPQIRRVTTIMNPEFSLKTE</sequence>
<keyword evidence="6 10" id="KW-0274">FAD</keyword>
<evidence type="ECO:0000313" key="13">
    <source>
        <dbReference type="Proteomes" id="UP000006546"/>
    </source>
</evidence>
<evidence type="ECO:0000256" key="11">
    <source>
        <dbReference type="PIRSR" id="PIRSR006268-2"/>
    </source>
</evidence>
<keyword evidence="3 10" id="KW-0285">Flavoprotein</keyword>
<dbReference type="HOGENOM" id="CLU_044403_1_0_12"/>
<evidence type="ECO:0000256" key="9">
    <source>
        <dbReference type="ARBA" id="ARBA00048540"/>
    </source>
</evidence>
<dbReference type="InterPro" id="IPR024932">
    <property type="entry name" value="ApbE"/>
</dbReference>
<feature type="binding site" evidence="11">
    <location>
        <position position="288"/>
    </location>
    <ligand>
        <name>Mg(2+)</name>
        <dbReference type="ChEBI" id="CHEBI:18420"/>
    </ligand>
</feature>
<keyword evidence="7 10" id="KW-0460">Magnesium</keyword>
<evidence type="ECO:0000256" key="4">
    <source>
        <dbReference type="ARBA" id="ARBA00022679"/>
    </source>
</evidence>
<evidence type="ECO:0000256" key="8">
    <source>
        <dbReference type="ARBA" id="ARBA00031306"/>
    </source>
</evidence>
<dbReference type="OrthoDB" id="9778595at2"/>
<keyword evidence="4 10" id="KW-0808">Transferase</keyword>
<organism evidence="12 13">
    <name type="scientific">Treponema brennaborense (strain DSM 12168 / CIP 105900 / DD5/3)</name>
    <dbReference type="NCBI Taxonomy" id="906968"/>
    <lineage>
        <taxon>Bacteria</taxon>
        <taxon>Pseudomonadati</taxon>
        <taxon>Spirochaetota</taxon>
        <taxon>Spirochaetia</taxon>
        <taxon>Spirochaetales</taxon>
        <taxon>Treponemataceae</taxon>
        <taxon>Treponema</taxon>
    </lineage>
</organism>
<evidence type="ECO:0000256" key="2">
    <source>
        <dbReference type="ARBA" id="ARBA00016337"/>
    </source>
</evidence>
<dbReference type="PANTHER" id="PTHR30040">
    <property type="entry name" value="THIAMINE BIOSYNTHESIS LIPOPROTEIN APBE"/>
    <property type="match status" value="1"/>
</dbReference>
<feature type="binding site" evidence="11">
    <location>
        <position position="170"/>
    </location>
    <ligand>
        <name>Mg(2+)</name>
        <dbReference type="ChEBI" id="CHEBI:18420"/>
    </ligand>
</feature>
<dbReference type="AlphaFoldDB" id="F4LME4"/>
<dbReference type="PANTHER" id="PTHR30040:SF2">
    <property type="entry name" value="FAD:PROTEIN FMN TRANSFERASE"/>
    <property type="match status" value="1"/>
</dbReference>
<dbReference type="EC" id="2.7.1.180" evidence="1 10"/>
<dbReference type="STRING" id="906968.Trebr_0257"/>
<dbReference type="GO" id="GO:0016740">
    <property type="term" value="F:transferase activity"/>
    <property type="evidence" value="ECO:0007669"/>
    <property type="project" value="UniProtKB-UniRule"/>
</dbReference>
<dbReference type="Proteomes" id="UP000006546">
    <property type="component" value="Chromosome"/>
</dbReference>
<comment type="cofactor">
    <cofactor evidence="11">
        <name>Mg(2+)</name>
        <dbReference type="ChEBI" id="CHEBI:18420"/>
    </cofactor>
    <cofactor evidence="11">
        <name>Mn(2+)</name>
        <dbReference type="ChEBI" id="CHEBI:29035"/>
    </cofactor>
    <text evidence="11">Magnesium. Can also use manganese.</text>
</comment>
<dbReference type="Gene3D" id="3.10.520.10">
    <property type="entry name" value="ApbE-like domains"/>
    <property type="match status" value="1"/>
</dbReference>
<dbReference type="GO" id="GO:0046872">
    <property type="term" value="F:metal ion binding"/>
    <property type="evidence" value="ECO:0007669"/>
    <property type="project" value="UniProtKB-UniRule"/>
</dbReference>
<name>F4LME4_TREBD</name>
<dbReference type="InterPro" id="IPR003374">
    <property type="entry name" value="ApbE-like_sf"/>
</dbReference>
<dbReference type="KEGG" id="tbe:Trebr_0257"/>
<accession>F4LME4</accession>
<proteinExistence type="inferred from homology"/>